<sequence length="108" mass="12451">MRKKLVECGKACVPTIWLQKRKSSCYAMVNSTFNSHPINPEERLMLTLRFLATGEAFRSLSFQSVLVFQQSPNSVFNMLRNLQCSQNRLSSSACYRRGVDRYCSKVLF</sequence>
<reference evidence="2" key="1">
    <citation type="submission" date="2022-11" db="UniProtKB">
        <authorList>
            <consortium name="WormBaseParasite"/>
        </authorList>
    </citation>
    <scope>IDENTIFICATION</scope>
</reference>
<evidence type="ECO:0000313" key="1">
    <source>
        <dbReference type="Proteomes" id="UP000887574"/>
    </source>
</evidence>
<dbReference type="WBParaSite" id="jg15948">
    <property type="protein sequence ID" value="jg15948"/>
    <property type="gene ID" value="jg15948"/>
</dbReference>
<accession>A0A915D620</accession>
<dbReference type="Proteomes" id="UP000887574">
    <property type="component" value="Unplaced"/>
</dbReference>
<name>A0A915D620_9BILA</name>
<dbReference type="AlphaFoldDB" id="A0A915D620"/>
<proteinExistence type="predicted"/>
<keyword evidence="1" id="KW-1185">Reference proteome</keyword>
<protein>
    <submittedName>
        <fullName evidence="2">Uncharacterized protein</fullName>
    </submittedName>
</protein>
<evidence type="ECO:0000313" key="2">
    <source>
        <dbReference type="WBParaSite" id="jg15948"/>
    </source>
</evidence>
<organism evidence="1 2">
    <name type="scientific">Ditylenchus dipsaci</name>
    <dbReference type="NCBI Taxonomy" id="166011"/>
    <lineage>
        <taxon>Eukaryota</taxon>
        <taxon>Metazoa</taxon>
        <taxon>Ecdysozoa</taxon>
        <taxon>Nematoda</taxon>
        <taxon>Chromadorea</taxon>
        <taxon>Rhabditida</taxon>
        <taxon>Tylenchina</taxon>
        <taxon>Tylenchomorpha</taxon>
        <taxon>Sphaerularioidea</taxon>
        <taxon>Anguinidae</taxon>
        <taxon>Anguininae</taxon>
        <taxon>Ditylenchus</taxon>
    </lineage>
</organism>